<name>A0A975PYD0_9MYCO</name>
<sequence>MAKGWHQFTLALESSARSSGTTVVKAPAAFTSQRCLLTGLTDETPHDLPDFSAADGSRRWHGAIA</sequence>
<accession>A0A975PYD0</accession>
<feature type="domain" description="Cas12f1-like TNB" evidence="2">
    <location>
        <begin position="5"/>
        <end position="42"/>
    </location>
</feature>
<organism evidence="3 4">
    <name type="scientific">Mycobacterium spongiae</name>
    <dbReference type="NCBI Taxonomy" id="886343"/>
    <lineage>
        <taxon>Bacteria</taxon>
        <taxon>Bacillati</taxon>
        <taxon>Actinomycetota</taxon>
        <taxon>Actinomycetes</taxon>
        <taxon>Mycobacteriales</taxon>
        <taxon>Mycobacteriaceae</taxon>
        <taxon>Mycobacterium</taxon>
    </lineage>
</organism>
<keyword evidence="1" id="KW-0238">DNA-binding</keyword>
<dbReference type="Pfam" id="PF07282">
    <property type="entry name" value="Cas12f1-like_TNB"/>
    <property type="match status" value="1"/>
</dbReference>
<evidence type="ECO:0000313" key="4">
    <source>
        <dbReference type="Proteomes" id="UP000682202"/>
    </source>
</evidence>
<reference evidence="3" key="1">
    <citation type="submission" date="2019-12" db="EMBL/GenBank/DDBJ databases">
        <title>Mycobacterium spongiae sp. nov.</title>
        <authorList>
            <person name="Stinear T."/>
        </authorList>
    </citation>
    <scope>NUCLEOTIDE SEQUENCE</scope>
    <source>
        <strain evidence="3">FSD4b-SM</strain>
    </source>
</reference>
<evidence type="ECO:0000256" key="1">
    <source>
        <dbReference type="ARBA" id="ARBA00023125"/>
    </source>
</evidence>
<dbReference type="RefSeq" id="WP_211696326.1">
    <property type="nucleotide sequence ID" value="NZ_CP046600.1"/>
</dbReference>
<dbReference type="Proteomes" id="UP000682202">
    <property type="component" value="Chromosome"/>
</dbReference>
<dbReference type="InterPro" id="IPR010095">
    <property type="entry name" value="Cas12f1-like_TNB"/>
</dbReference>
<dbReference type="KEGG" id="mspg:F6B93_18180"/>
<dbReference type="EMBL" id="CP046600">
    <property type="protein sequence ID" value="QUR68744.1"/>
    <property type="molecule type" value="Genomic_DNA"/>
</dbReference>
<gene>
    <name evidence="3" type="ORF">F6B93_18180</name>
</gene>
<proteinExistence type="predicted"/>
<dbReference type="AlphaFoldDB" id="A0A975PYD0"/>
<dbReference type="GO" id="GO:0003677">
    <property type="term" value="F:DNA binding"/>
    <property type="evidence" value="ECO:0007669"/>
    <property type="project" value="UniProtKB-KW"/>
</dbReference>
<protein>
    <recommendedName>
        <fullName evidence="2">Cas12f1-like TNB domain-containing protein</fullName>
    </recommendedName>
</protein>
<keyword evidence="4" id="KW-1185">Reference proteome</keyword>
<evidence type="ECO:0000313" key="3">
    <source>
        <dbReference type="EMBL" id="QUR68744.1"/>
    </source>
</evidence>
<evidence type="ECO:0000259" key="2">
    <source>
        <dbReference type="Pfam" id="PF07282"/>
    </source>
</evidence>